<feature type="signal peptide" evidence="1">
    <location>
        <begin position="1"/>
        <end position="21"/>
    </location>
</feature>
<feature type="domain" description="3-keto-alpha-glucoside-1,2-lyase/3-keto-2-hydroxy-glucal hydratase" evidence="2">
    <location>
        <begin position="28"/>
        <end position="230"/>
    </location>
</feature>
<proteinExistence type="predicted"/>
<dbReference type="EMBL" id="JBBVGT010000002">
    <property type="protein sequence ID" value="MFB5946064.1"/>
    <property type="molecule type" value="Genomic_DNA"/>
</dbReference>
<protein>
    <submittedName>
        <fullName evidence="3">DUF1080 domain-containing protein</fullName>
    </submittedName>
</protein>
<accession>A0ABV5CES6</accession>
<keyword evidence="1" id="KW-0732">Signal</keyword>
<dbReference type="PROSITE" id="PS51257">
    <property type="entry name" value="PROKAR_LIPOPROTEIN"/>
    <property type="match status" value="1"/>
</dbReference>
<reference evidence="3 4" key="1">
    <citation type="submission" date="2024-04" db="EMBL/GenBank/DDBJ databases">
        <title>Albibacterium profundi sp. nov., isolated from sediment of the Challenger Deep of Mariana Trench.</title>
        <authorList>
            <person name="Wang Y."/>
        </authorList>
    </citation>
    <scope>NUCLEOTIDE SEQUENCE [LARGE SCALE GENOMIC DNA]</scope>
    <source>
        <strain evidence="3 4">RHL897</strain>
    </source>
</reference>
<organism evidence="3 4">
    <name type="scientific">Albibacterium profundi</name>
    <dbReference type="NCBI Taxonomy" id="3134906"/>
    <lineage>
        <taxon>Bacteria</taxon>
        <taxon>Pseudomonadati</taxon>
        <taxon>Bacteroidota</taxon>
        <taxon>Sphingobacteriia</taxon>
        <taxon>Sphingobacteriales</taxon>
        <taxon>Sphingobacteriaceae</taxon>
        <taxon>Albibacterium</taxon>
    </lineage>
</organism>
<dbReference type="Proteomes" id="UP001580928">
    <property type="component" value="Unassembled WGS sequence"/>
</dbReference>
<feature type="chain" id="PRO_5046436987" evidence="1">
    <location>
        <begin position="22"/>
        <end position="232"/>
    </location>
</feature>
<name>A0ABV5CES6_9SPHI</name>
<evidence type="ECO:0000313" key="4">
    <source>
        <dbReference type="Proteomes" id="UP001580928"/>
    </source>
</evidence>
<dbReference type="InterPro" id="IPR010496">
    <property type="entry name" value="AL/BT2_dom"/>
</dbReference>
<dbReference type="Gene3D" id="2.60.120.560">
    <property type="entry name" value="Exo-inulinase, domain 1"/>
    <property type="match status" value="1"/>
</dbReference>
<dbReference type="RefSeq" id="WP_375557593.1">
    <property type="nucleotide sequence ID" value="NZ_JBBVGT010000002.1"/>
</dbReference>
<dbReference type="Pfam" id="PF06439">
    <property type="entry name" value="3keto-disac_hyd"/>
    <property type="match status" value="1"/>
</dbReference>
<keyword evidence="4" id="KW-1185">Reference proteome</keyword>
<sequence length="232" mass="26048">MKLKILSIVSMIALVSCSSTNKISGDDGWVDLFDGETTNGWHTYGKEEAGAAWEVVDGALFLNVEGKSKEDRGDLVTDKEYENYHLKLEWKISEGGNSGIIFNVHEDKDKYGATYSTGPEMQVLDNDKHPDGQIHKHRTGDLYDLIASSSEPMKPVGEWNQAEIISNNGDLEFILNGVSIVKTTMFDDNWKELIAGSKFADWEGFGTFRKGKIALQDHNDPVWFRNIKIKEL</sequence>
<evidence type="ECO:0000313" key="3">
    <source>
        <dbReference type="EMBL" id="MFB5946064.1"/>
    </source>
</evidence>
<evidence type="ECO:0000259" key="2">
    <source>
        <dbReference type="Pfam" id="PF06439"/>
    </source>
</evidence>
<comment type="caution">
    <text evidence="3">The sequence shown here is derived from an EMBL/GenBank/DDBJ whole genome shotgun (WGS) entry which is preliminary data.</text>
</comment>
<gene>
    <name evidence="3" type="ORF">WKR92_09495</name>
</gene>
<evidence type="ECO:0000256" key="1">
    <source>
        <dbReference type="SAM" id="SignalP"/>
    </source>
</evidence>